<dbReference type="GO" id="GO:0098797">
    <property type="term" value="C:plasma membrane protein complex"/>
    <property type="evidence" value="ECO:0007669"/>
    <property type="project" value="TreeGrafter"/>
</dbReference>
<protein>
    <recommendedName>
        <fullName evidence="4">ABC3 transporter permease protein domain-containing protein</fullName>
    </recommendedName>
</protein>
<feature type="transmembrane region" description="Helical" evidence="1">
    <location>
        <begin position="474"/>
        <end position="498"/>
    </location>
</feature>
<keyword evidence="1" id="KW-0812">Transmembrane</keyword>
<gene>
    <name evidence="2" type="ORF">VroAM7_11040</name>
</gene>
<sequence>MKDYLYITGLAFRDISHERILSLCMACSLGAIFTPIIILLGLQQGIIGNMLDTLDSDPASRLVRPKFMSQSPLPKEDLLGISQAGVEFIPSETSHLLVDIKGLSDSVNAVPSSMRDPFYLKSEPVATGAEAVWVVISEPMSKALGKQRLDTLTVLLRRTTQSGFPEEVPFDFKIAGILNTEMMPDMKIYLPVETFNGIYHWRKGYAAPELGLKGNRETNFSPEYDGVITTFVSKSPEEKDFRKMLAGRFPFSSMPIAYEDLFVNQSSIETLLWQTVNSTISEVDVEVLRNTLLNYGYAPELVPYVKDIDLELSGGGDKSWRVALLSQRLSPDWYDDQVPVLYVSNEDKSYIGNQNVILTTGIENNTAIVPVELKISEHVPAGFIAANHYFAGLLRSAVRAGAIYDPARYSFALNSKEQIRYFRVYSSSIDQLQHLVEAVKRVGDSLGLNALREPVSRLYEVQKIRTLSNYMERIYLLIATISGVSTIFAVSASVYATVQRRRKDLAYLNMLGVNKATIIFFPFIKSMILISIGLLIAFSAYWLFGVLASHWFVDLLGETESLTRLDPLYAFSLITIILSLGGLSSLLAGGVVSKIDSKRYIHE</sequence>
<dbReference type="AlphaFoldDB" id="A0A510I4Q8"/>
<organism evidence="2 3">
    <name type="scientific">Vibrio rotiferianus</name>
    <dbReference type="NCBI Taxonomy" id="190895"/>
    <lineage>
        <taxon>Bacteria</taxon>
        <taxon>Pseudomonadati</taxon>
        <taxon>Pseudomonadota</taxon>
        <taxon>Gammaproteobacteria</taxon>
        <taxon>Vibrionales</taxon>
        <taxon>Vibrionaceae</taxon>
        <taxon>Vibrio</taxon>
    </lineage>
</organism>
<dbReference type="Proteomes" id="UP000315115">
    <property type="component" value="Chromosome 1"/>
</dbReference>
<reference evidence="3" key="1">
    <citation type="submission" date="2019-07" db="EMBL/GenBank/DDBJ databases">
        <title>Complete Genome Sequences of Vibrion rotiferianus strain AM7.</title>
        <authorList>
            <person name="Miyazaki K."/>
            <person name="Wiseschart A."/>
            <person name="Pootanakit K."/>
            <person name="Ishimori K."/>
            <person name="Kitahara K."/>
        </authorList>
    </citation>
    <scope>NUCLEOTIDE SEQUENCE [LARGE SCALE GENOMIC DNA]</scope>
    <source>
        <strain evidence="3">AM7</strain>
    </source>
</reference>
<evidence type="ECO:0000313" key="3">
    <source>
        <dbReference type="Proteomes" id="UP000315115"/>
    </source>
</evidence>
<keyword evidence="1" id="KW-0472">Membrane</keyword>
<dbReference type="RefSeq" id="WP_143692308.1">
    <property type="nucleotide sequence ID" value="NZ_AP019798.1"/>
</dbReference>
<proteinExistence type="predicted"/>
<dbReference type="GO" id="GO:0044874">
    <property type="term" value="P:lipoprotein localization to outer membrane"/>
    <property type="evidence" value="ECO:0007669"/>
    <property type="project" value="TreeGrafter"/>
</dbReference>
<evidence type="ECO:0000256" key="1">
    <source>
        <dbReference type="SAM" id="Phobius"/>
    </source>
</evidence>
<feature type="transmembrane region" description="Helical" evidence="1">
    <location>
        <begin position="568"/>
        <end position="592"/>
    </location>
</feature>
<dbReference type="PANTHER" id="PTHR30489:SF0">
    <property type="entry name" value="LIPOPROTEIN-RELEASING SYSTEM TRANSMEMBRANE PROTEIN LOLE"/>
    <property type="match status" value="1"/>
</dbReference>
<dbReference type="EMBL" id="AP019798">
    <property type="protein sequence ID" value="BBL88451.1"/>
    <property type="molecule type" value="Genomic_DNA"/>
</dbReference>
<feature type="transmembrane region" description="Helical" evidence="1">
    <location>
        <begin position="20"/>
        <end position="42"/>
    </location>
</feature>
<name>A0A510I4Q8_9VIBR</name>
<feature type="transmembrane region" description="Helical" evidence="1">
    <location>
        <begin position="519"/>
        <end position="548"/>
    </location>
</feature>
<keyword evidence="1" id="KW-1133">Transmembrane helix</keyword>
<accession>A0A510I4Q8</accession>
<dbReference type="PANTHER" id="PTHR30489">
    <property type="entry name" value="LIPOPROTEIN-RELEASING SYSTEM TRANSMEMBRANE PROTEIN LOLE"/>
    <property type="match status" value="1"/>
</dbReference>
<evidence type="ECO:0008006" key="4">
    <source>
        <dbReference type="Google" id="ProtNLM"/>
    </source>
</evidence>
<dbReference type="InterPro" id="IPR051447">
    <property type="entry name" value="Lipoprotein-release_system"/>
</dbReference>
<evidence type="ECO:0000313" key="2">
    <source>
        <dbReference type="EMBL" id="BBL88451.1"/>
    </source>
</evidence>